<organism evidence="1 2">
    <name type="scientific">Araneus ventricosus</name>
    <name type="common">Orbweaver spider</name>
    <name type="synonym">Epeira ventricosa</name>
    <dbReference type="NCBI Taxonomy" id="182803"/>
    <lineage>
        <taxon>Eukaryota</taxon>
        <taxon>Metazoa</taxon>
        <taxon>Ecdysozoa</taxon>
        <taxon>Arthropoda</taxon>
        <taxon>Chelicerata</taxon>
        <taxon>Arachnida</taxon>
        <taxon>Araneae</taxon>
        <taxon>Araneomorphae</taxon>
        <taxon>Entelegynae</taxon>
        <taxon>Araneoidea</taxon>
        <taxon>Araneidae</taxon>
        <taxon>Araneus</taxon>
    </lineage>
</organism>
<dbReference type="Proteomes" id="UP000499080">
    <property type="component" value="Unassembled WGS sequence"/>
</dbReference>
<accession>A0A4Y2CQS6</accession>
<keyword evidence="2" id="KW-1185">Reference proteome</keyword>
<protein>
    <recommendedName>
        <fullName evidence="3">Tesmin/TSO1-like CXC domain-containing protein</fullName>
    </recommendedName>
</protein>
<dbReference type="AlphaFoldDB" id="A0A4Y2CQS6"/>
<sequence length="184" mass="20179">MLAGGDRFGFWVNGPRLTRRGGGGDDKITRSQRSRAADDADVHIVKTAIETYEKIKKQVVVIGQDVDLLVLPTALTPDYMDILMLKEGKEGQASSAILFSELPRTTEAAHQHCRRTLHQEQTVCEPIQLGMEVVNKSLTPMYTTKGPAPAKIVSLITCGCNKGCGEKCKCVRTNLRCTTLCKNC</sequence>
<reference evidence="1 2" key="1">
    <citation type="journal article" date="2019" name="Sci. Rep.">
        <title>Orb-weaving spider Araneus ventricosus genome elucidates the spidroin gene catalogue.</title>
        <authorList>
            <person name="Kono N."/>
            <person name="Nakamura H."/>
            <person name="Ohtoshi R."/>
            <person name="Moran D.A.P."/>
            <person name="Shinohara A."/>
            <person name="Yoshida Y."/>
            <person name="Fujiwara M."/>
            <person name="Mori M."/>
            <person name="Tomita M."/>
            <person name="Arakawa K."/>
        </authorList>
    </citation>
    <scope>NUCLEOTIDE SEQUENCE [LARGE SCALE GENOMIC DNA]</scope>
</reference>
<comment type="caution">
    <text evidence="1">The sequence shown here is derived from an EMBL/GenBank/DDBJ whole genome shotgun (WGS) entry which is preliminary data.</text>
</comment>
<evidence type="ECO:0000313" key="2">
    <source>
        <dbReference type="Proteomes" id="UP000499080"/>
    </source>
</evidence>
<proteinExistence type="predicted"/>
<gene>
    <name evidence="1" type="ORF">AVEN_265203_1</name>
</gene>
<evidence type="ECO:0008006" key="3">
    <source>
        <dbReference type="Google" id="ProtNLM"/>
    </source>
</evidence>
<evidence type="ECO:0000313" key="1">
    <source>
        <dbReference type="EMBL" id="GBM06147.1"/>
    </source>
</evidence>
<dbReference type="OrthoDB" id="6781249at2759"/>
<dbReference type="EMBL" id="BGPR01000223">
    <property type="protein sequence ID" value="GBM06147.1"/>
    <property type="molecule type" value="Genomic_DNA"/>
</dbReference>
<name>A0A4Y2CQS6_ARAVE</name>